<feature type="domain" description="Thioredoxin-like fold" evidence="1">
    <location>
        <begin position="23"/>
        <end position="200"/>
    </location>
</feature>
<dbReference type="InterPro" id="IPR012336">
    <property type="entry name" value="Thioredoxin-like_fold"/>
</dbReference>
<organism evidence="2 3">
    <name type="scientific">Nannochloropsis gaditana</name>
    <dbReference type="NCBI Taxonomy" id="72520"/>
    <lineage>
        <taxon>Eukaryota</taxon>
        <taxon>Sar</taxon>
        <taxon>Stramenopiles</taxon>
        <taxon>Ochrophyta</taxon>
        <taxon>Eustigmatophyceae</taxon>
        <taxon>Eustigmatales</taxon>
        <taxon>Monodopsidaceae</taxon>
        <taxon>Nannochloropsis</taxon>
    </lineage>
</organism>
<dbReference type="Gene3D" id="3.40.30.10">
    <property type="entry name" value="Glutaredoxin"/>
    <property type="match status" value="1"/>
</dbReference>
<evidence type="ECO:0000259" key="1">
    <source>
        <dbReference type="Pfam" id="PF13462"/>
    </source>
</evidence>
<gene>
    <name evidence="2" type="ORF">Naga_100773g1</name>
</gene>
<dbReference type="SUPFAM" id="SSF52833">
    <property type="entry name" value="Thioredoxin-like"/>
    <property type="match status" value="1"/>
</dbReference>
<dbReference type="Pfam" id="PF13462">
    <property type="entry name" value="Thioredoxin_4"/>
    <property type="match status" value="1"/>
</dbReference>
<dbReference type="PANTHER" id="PTHR33875:SF2">
    <property type="entry name" value="ACR183CP"/>
    <property type="match status" value="1"/>
</dbReference>
<name>W7TS26_9STRA</name>
<comment type="caution">
    <text evidence="2">The sequence shown here is derived from an EMBL/GenBank/DDBJ whole genome shotgun (WGS) entry which is preliminary data.</text>
</comment>
<keyword evidence="3" id="KW-1185">Reference proteome</keyword>
<evidence type="ECO:0000313" key="3">
    <source>
        <dbReference type="Proteomes" id="UP000019335"/>
    </source>
</evidence>
<dbReference type="EMBL" id="AZIL01000208">
    <property type="protein sequence ID" value="EWM28972.1"/>
    <property type="molecule type" value="Genomic_DNA"/>
</dbReference>
<dbReference type="OrthoDB" id="37297at2759"/>
<dbReference type="PANTHER" id="PTHR33875">
    <property type="entry name" value="OS09G0542200 PROTEIN"/>
    <property type="match status" value="1"/>
</dbReference>
<accession>W7TS26</accession>
<reference evidence="2 3" key="1">
    <citation type="journal article" date="2014" name="Mol. Plant">
        <title>Chromosome Scale Genome Assembly and Transcriptome Profiling of Nannochloropsis gaditana in Nitrogen Depletion.</title>
        <authorList>
            <person name="Corteggiani Carpinelli E."/>
            <person name="Telatin A."/>
            <person name="Vitulo N."/>
            <person name="Forcato C."/>
            <person name="D'Angelo M."/>
            <person name="Schiavon R."/>
            <person name="Vezzi A."/>
            <person name="Giacometti G.M."/>
            <person name="Morosinotto T."/>
            <person name="Valle G."/>
        </authorList>
    </citation>
    <scope>NUCLEOTIDE SEQUENCE [LARGE SCALE GENOMIC DNA]</scope>
    <source>
        <strain evidence="2 3">B-31</strain>
    </source>
</reference>
<dbReference type="AlphaFoldDB" id="W7TS26"/>
<dbReference type="Proteomes" id="UP000019335">
    <property type="component" value="Chromosome 3"/>
</dbReference>
<evidence type="ECO:0000313" key="2">
    <source>
        <dbReference type="EMBL" id="EWM28972.1"/>
    </source>
</evidence>
<sequence>MPRSSIPPMPPGAAAAPALIAPKVVVEVFLDLNCPPSRRCFKTLYEGGIIEAYKDKAVQILFHNVIQPWHAVGAWMHEAALAVKDLQPSAFYPYANKVFDAMERFSDVNTEEMTRKEVMAALIALGVEAGVPRPALEERLALQGGSSGNKGTATTQAVKWACKYHRRRGVHVTPTVFVNGLEASEVSSAWGVEEWQRLLDECLEAR</sequence>
<dbReference type="InterPro" id="IPR036249">
    <property type="entry name" value="Thioredoxin-like_sf"/>
</dbReference>
<protein>
    <submittedName>
        <fullName evidence="2">TRX domain-containing protein</fullName>
    </submittedName>
</protein>
<proteinExistence type="predicted"/>